<evidence type="ECO:0000256" key="1">
    <source>
        <dbReference type="ARBA" id="ARBA00009437"/>
    </source>
</evidence>
<evidence type="ECO:0000313" key="7">
    <source>
        <dbReference type="Proteomes" id="UP000234847"/>
    </source>
</evidence>
<keyword evidence="4" id="KW-0804">Transcription</keyword>
<sequence length="296" mass="32565">MHHQPMERWKAVTQMEGLVTLLLVVREGRLDAAAEELQVNRTTVTRRLKALEAALGGRVVVRGPAGMEVTPLGEEALAAARALEAAVEPLTGRHRGDLHGVIRLGVPEAFAVAFAAPSIAELQTAHPRLQVQIRTNPARGRMSHTDLDMVVTVGHPGQSRALTRFLRDYELRLYASEDYVRRHGAPQDLADLGDHPLVYYVETELSTESLDAARESLRHMRTGASSTSVMAQVAATRAGAGIGLLPDFCAGDDPDLVPILPNVFRHRMEYWLMVTVEAWRNPTVRAVHERLALHQA</sequence>
<reference evidence="6 7" key="1">
    <citation type="submission" date="2017-12" db="EMBL/GenBank/DDBJ databases">
        <title>Phylogenetic diversity of female urinary microbiome.</title>
        <authorList>
            <person name="Thomas-White K."/>
            <person name="Wolfe A.J."/>
        </authorList>
    </citation>
    <scope>NUCLEOTIDE SEQUENCE [LARGE SCALE GENOMIC DNA]</scope>
    <source>
        <strain evidence="6 7">UMB0038</strain>
    </source>
</reference>
<dbReference type="SUPFAM" id="SSF46785">
    <property type="entry name" value="Winged helix' DNA-binding domain"/>
    <property type="match status" value="1"/>
</dbReference>
<dbReference type="Pfam" id="PF03466">
    <property type="entry name" value="LysR_substrate"/>
    <property type="match status" value="1"/>
</dbReference>
<keyword evidence="2" id="KW-0805">Transcription regulation</keyword>
<evidence type="ECO:0000256" key="2">
    <source>
        <dbReference type="ARBA" id="ARBA00023015"/>
    </source>
</evidence>
<feature type="domain" description="HTH lysR-type" evidence="5">
    <location>
        <begin position="18"/>
        <end position="70"/>
    </location>
</feature>
<dbReference type="InterPro" id="IPR005119">
    <property type="entry name" value="LysR_subst-bd"/>
</dbReference>
<dbReference type="PROSITE" id="PS50931">
    <property type="entry name" value="HTH_LYSR"/>
    <property type="match status" value="1"/>
</dbReference>
<dbReference type="GO" id="GO:0043565">
    <property type="term" value="F:sequence-specific DNA binding"/>
    <property type="evidence" value="ECO:0007669"/>
    <property type="project" value="TreeGrafter"/>
</dbReference>
<organism evidence="6 7">
    <name type="scientific">Micrococcus luteus</name>
    <name type="common">Micrococcus lysodeikticus</name>
    <dbReference type="NCBI Taxonomy" id="1270"/>
    <lineage>
        <taxon>Bacteria</taxon>
        <taxon>Bacillati</taxon>
        <taxon>Actinomycetota</taxon>
        <taxon>Actinomycetes</taxon>
        <taxon>Micrococcales</taxon>
        <taxon>Micrococcaceae</taxon>
        <taxon>Micrococcus</taxon>
    </lineage>
</organism>
<accession>A0AAX0VM69</accession>
<dbReference type="PANTHER" id="PTHR30537">
    <property type="entry name" value="HTH-TYPE TRANSCRIPTIONAL REGULATOR"/>
    <property type="match status" value="1"/>
</dbReference>
<dbReference type="GO" id="GO:0006351">
    <property type="term" value="P:DNA-templated transcription"/>
    <property type="evidence" value="ECO:0007669"/>
    <property type="project" value="TreeGrafter"/>
</dbReference>
<dbReference type="Pfam" id="PF00126">
    <property type="entry name" value="HTH_1"/>
    <property type="match status" value="1"/>
</dbReference>
<evidence type="ECO:0000313" key="6">
    <source>
        <dbReference type="EMBL" id="PKZ83010.1"/>
    </source>
</evidence>
<keyword evidence="3" id="KW-0238">DNA-binding</keyword>
<protein>
    <submittedName>
        <fullName evidence="6">LysR family transcriptional regulator</fullName>
    </submittedName>
</protein>
<dbReference type="InterPro" id="IPR000847">
    <property type="entry name" value="LysR_HTH_N"/>
</dbReference>
<comment type="caution">
    <text evidence="6">The sequence shown here is derived from an EMBL/GenBank/DDBJ whole genome shotgun (WGS) entry which is preliminary data.</text>
</comment>
<dbReference type="AlphaFoldDB" id="A0AAX0VM69"/>
<gene>
    <name evidence="6" type="ORF">CYJ95_03740</name>
</gene>
<dbReference type="PANTHER" id="PTHR30537:SF3">
    <property type="entry name" value="TRANSCRIPTIONAL REGULATORY PROTEIN"/>
    <property type="match status" value="1"/>
</dbReference>
<name>A0AAX0VM69_MICLU</name>
<dbReference type="SUPFAM" id="SSF53850">
    <property type="entry name" value="Periplasmic binding protein-like II"/>
    <property type="match status" value="1"/>
</dbReference>
<evidence type="ECO:0000259" key="5">
    <source>
        <dbReference type="PROSITE" id="PS50931"/>
    </source>
</evidence>
<dbReference type="InterPro" id="IPR058163">
    <property type="entry name" value="LysR-type_TF_proteobact-type"/>
</dbReference>
<dbReference type="GO" id="GO:0003700">
    <property type="term" value="F:DNA-binding transcription factor activity"/>
    <property type="evidence" value="ECO:0007669"/>
    <property type="project" value="InterPro"/>
</dbReference>
<comment type="similarity">
    <text evidence="1">Belongs to the LysR transcriptional regulatory family.</text>
</comment>
<dbReference type="RefSeq" id="WP_101965652.1">
    <property type="nucleotide sequence ID" value="NZ_CP025616.2"/>
</dbReference>
<dbReference type="Gene3D" id="3.40.190.290">
    <property type="match status" value="1"/>
</dbReference>
<dbReference type="Proteomes" id="UP000234847">
    <property type="component" value="Unassembled WGS sequence"/>
</dbReference>
<dbReference type="Gene3D" id="1.10.10.10">
    <property type="entry name" value="Winged helix-like DNA-binding domain superfamily/Winged helix DNA-binding domain"/>
    <property type="match status" value="1"/>
</dbReference>
<evidence type="ECO:0000256" key="3">
    <source>
        <dbReference type="ARBA" id="ARBA00023125"/>
    </source>
</evidence>
<dbReference type="InterPro" id="IPR036388">
    <property type="entry name" value="WH-like_DNA-bd_sf"/>
</dbReference>
<dbReference type="InterPro" id="IPR036390">
    <property type="entry name" value="WH_DNA-bd_sf"/>
</dbReference>
<dbReference type="EMBL" id="PKJT01000002">
    <property type="protein sequence ID" value="PKZ83010.1"/>
    <property type="molecule type" value="Genomic_DNA"/>
</dbReference>
<proteinExistence type="inferred from homology"/>
<evidence type="ECO:0000256" key="4">
    <source>
        <dbReference type="ARBA" id="ARBA00023163"/>
    </source>
</evidence>